<protein>
    <submittedName>
        <fullName evidence="1">Uncharacterized protein</fullName>
    </submittedName>
</protein>
<name>A0A1H0RHF1_9BURK</name>
<sequence length="105" mass="10872">MADLCPTCGKGRPSVHFLGSHAATELPCTCARPAAAMQFRPISARLGRAMRKGAGIDAQGVVGCSLEVAGPGEVYLNVRVFLDGEAAAKVMKAIAAVDLNSEEWG</sequence>
<organism evidence="1 2">
    <name type="scientific">Paracidovorax cattleyae</name>
    <dbReference type="NCBI Taxonomy" id="80868"/>
    <lineage>
        <taxon>Bacteria</taxon>
        <taxon>Pseudomonadati</taxon>
        <taxon>Pseudomonadota</taxon>
        <taxon>Betaproteobacteria</taxon>
        <taxon>Burkholderiales</taxon>
        <taxon>Comamonadaceae</taxon>
        <taxon>Paracidovorax</taxon>
    </lineage>
</organism>
<reference evidence="2" key="1">
    <citation type="submission" date="2016-10" db="EMBL/GenBank/DDBJ databases">
        <authorList>
            <person name="Varghese N."/>
            <person name="Submissions S."/>
        </authorList>
    </citation>
    <scope>NUCLEOTIDE SEQUENCE [LARGE SCALE GENOMIC DNA]</scope>
    <source>
        <strain evidence="2">DSM 17101</strain>
    </source>
</reference>
<dbReference type="Proteomes" id="UP000199317">
    <property type="component" value="Unassembled WGS sequence"/>
</dbReference>
<dbReference type="EMBL" id="FNJL01000010">
    <property type="protein sequence ID" value="SDP28456.1"/>
    <property type="molecule type" value="Genomic_DNA"/>
</dbReference>
<dbReference type="AlphaFoldDB" id="A0A1H0RHF1"/>
<keyword evidence="2" id="KW-1185">Reference proteome</keyword>
<proteinExistence type="predicted"/>
<evidence type="ECO:0000313" key="2">
    <source>
        <dbReference type="Proteomes" id="UP000199317"/>
    </source>
</evidence>
<gene>
    <name evidence="1" type="ORF">SAMN04489708_11048</name>
</gene>
<evidence type="ECO:0000313" key="1">
    <source>
        <dbReference type="EMBL" id="SDP28456.1"/>
    </source>
</evidence>
<accession>A0A1H0RHF1</accession>